<comment type="subcellular location">
    <subcellularLocation>
        <location evidence="1">Membrane</location>
        <topology evidence="1">Single-pass membrane protein</topology>
    </subcellularLocation>
</comment>
<dbReference type="SMART" id="SM00220">
    <property type="entry name" value="S_TKc"/>
    <property type="match status" value="1"/>
</dbReference>
<keyword evidence="7 17" id="KW-0547">Nucleotide-binding</keyword>
<keyword evidence="14" id="KW-0325">Glycoprotein</keyword>
<dbReference type="InterPro" id="IPR001480">
    <property type="entry name" value="Bulb-type_lectin_dom"/>
</dbReference>
<feature type="signal peptide" evidence="20">
    <location>
        <begin position="1"/>
        <end position="20"/>
    </location>
</feature>
<dbReference type="InterPro" id="IPR011009">
    <property type="entry name" value="Kinase-like_dom_sf"/>
</dbReference>
<evidence type="ECO:0000256" key="20">
    <source>
        <dbReference type="SAM" id="SignalP"/>
    </source>
</evidence>
<evidence type="ECO:0000256" key="3">
    <source>
        <dbReference type="ARBA" id="ARBA00022536"/>
    </source>
</evidence>
<dbReference type="Pfam" id="PF01453">
    <property type="entry name" value="B_lectin"/>
    <property type="match status" value="1"/>
</dbReference>
<evidence type="ECO:0000259" key="21">
    <source>
        <dbReference type="PROSITE" id="PS50011"/>
    </source>
</evidence>
<evidence type="ECO:0000256" key="12">
    <source>
        <dbReference type="ARBA" id="ARBA00023157"/>
    </source>
</evidence>
<feature type="domain" description="Protein kinase" evidence="21">
    <location>
        <begin position="507"/>
        <end position="777"/>
    </location>
</feature>
<organism evidence="23 24">
    <name type="scientific">Vitis vinifera</name>
    <name type="common">Grape</name>
    <dbReference type="NCBI Taxonomy" id="29760"/>
    <lineage>
        <taxon>Eukaryota</taxon>
        <taxon>Viridiplantae</taxon>
        <taxon>Streptophyta</taxon>
        <taxon>Embryophyta</taxon>
        <taxon>Tracheophyta</taxon>
        <taxon>Spermatophyta</taxon>
        <taxon>Magnoliopsida</taxon>
        <taxon>eudicotyledons</taxon>
        <taxon>Gunneridae</taxon>
        <taxon>Pentapetalae</taxon>
        <taxon>rosids</taxon>
        <taxon>Vitales</taxon>
        <taxon>Vitaceae</taxon>
        <taxon>Viteae</taxon>
        <taxon>Vitis</taxon>
    </lineage>
</organism>
<dbReference type="EC" id="2.7.11.1" evidence="17"/>
<evidence type="ECO:0000256" key="6">
    <source>
        <dbReference type="ARBA" id="ARBA00022729"/>
    </source>
</evidence>
<proteinExistence type="inferred from homology"/>
<evidence type="ECO:0000256" key="11">
    <source>
        <dbReference type="ARBA" id="ARBA00023136"/>
    </source>
</evidence>
<dbReference type="Gene3D" id="2.90.10.10">
    <property type="entry name" value="Bulb-type lectin domain"/>
    <property type="match status" value="2"/>
</dbReference>
<dbReference type="Gene3D" id="1.10.510.10">
    <property type="entry name" value="Transferase(Phosphotransferase) domain 1"/>
    <property type="match status" value="1"/>
</dbReference>
<evidence type="ECO:0000256" key="15">
    <source>
        <dbReference type="ARBA" id="ARBA00047899"/>
    </source>
</evidence>
<evidence type="ECO:0000256" key="7">
    <source>
        <dbReference type="ARBA" id="ARBA00022741"/>
    </source>
</evidence>
<evidence type="ECO:0000259" key="22">
    <source>
        <dbReference type="PROSITE" id="PS50927"/>
    </source>
</evidence>
<evidence type="ECO:0000256" key="17">
    <source>
        <dbReference type="PIRNR" id="PIRNR000641"/>
    </source>
</evidence>
<evidence type="ECO:0000256" key="19">
    <source>
        <dbReference type="SAM" id="Phobius"/>
    </source>
</evidence>
<keyword evidence="5 19" id="KW-0812">Transmembrane</keyword>
<evidence type="ECO:0000256" key="4">
    <source>
        <dbReference type="ARBA" id="ARBA00022679"/>
    </source>
</evidence>
<name>A0ABY9BUF1_VITVI</name>
<keyword evidence="3" id="KW-0245">EGF-like domain</keyword>
<dbReference type="InterPro" id="IPR051343">
    <property type="entry name" value="G-type_lectin_kinases/EP1-like"/>
</dbReference>
<evidence type="ECO:0000256" key="9">
    <source>
        <dbReference type="ARBA" id="ARBA00022840"/>
    </source>
</evidence>
<evidence type="ECO:0000256" key="1">
    <source>
        <dbReference type="ARBA" id="ARBA00004167"/>
    </source>
</evidence>
<comment type="catalytic activity">
    <reaction evidence="15 17">
        <text>L-threonyl-[protein] + ATP = O-phospho-L-threonyl-[protein] + ADP + H(+)</text>
        <dbReference type="Rhea" id="RHEA:46608"/>
        <dbReference type="Rhea" id="RHEA-COMP:11060"/>
        <dbReference type="Rhea" id="RHEA-COMP:11605"/>
        <dbReference type="ChEBI" id="CHEBI:15378"/>
        <dbReference type="ChEBI" id="CHEBI:30013"/>
        <dbReference type="ChEBI" id="CHEBI:30616"/>
        <dbReference type="ChEBI" id="CHEBI:61977"/>
        <dbReference type="ChEBI" id="CHEBI:456216"/>
        <dbReference type="EC" id="2.7.11.1"/>
    </reaction>
</comment>
<keyword evidence="13" id="KW-0675">Receptor</keyword>
<keyword evidence="11 19" id="KW-0472">Membrane</keyword>
<dbReference type="InterPro" id="IPR036426">
    <property type="entry name" value="Bulb-type_lectin_dom_sf"/>
</dbReference>
<evidence type="ECO:0000256" key="10">
    <source>
        <dbReference type="ARBA" id="ARBA00022989"/>
    </source>
</evidence>
<dbReference type="SMART" id="SM00108">
    <property type="entry name" value="B_lectin"/>
    <property type="match status" value="2"/>
</dbReference>
<keyword evidence="12" id="KW-1015">Disulfide bond</keyword>
<keyword evidence="2 17" id="KW-0723">Serine/threonine-protein kinase</keyword>
<dbReference type="PROSITE" id="PS50927">
    <property type="entry name" value="BULB_LECTIN"/>
    <property type="match status" value="1"/>
</dbReference>
<keyword evidence="4 17" id="KW-0808">Transferase</keyword>
<feature type="domain" description="Bulb-type lectin" evidence="22">
    <location>
        <begin position="145"/>
        <end position="274"/>
    </location>
</feature>
<evidence type="ECO:0000256" key="18">
    <source>
        <dbReference type="PROSITE-ProRule" id="PRU10141"/>
    </source>
</evidence>
<evidence type="ECO:0000256" key="16">
    <source>
        <dbReference type="ARBA" id="ARBA00048679"/>
    </source>
</evidence>
<comment type="catalytic activity">
    <reaction evidence="16 17">
        <text>L-seryl-[protein] + ATP = O-phospho-L-seryl-[protein] + ADP + H(+)</text>
        <dbReference type="Rhea" id="RHEA:17989"/>
        <dbReference type="Rhea" id="RHEA-COMP:9863"/>
        <dbReference type="Rhea" id="RHEA-COMP:11604"/>
        <dbReference type="ChEBI" id="CHEBI:15378"/>
        <dbReference type="ChEBI" id="CHEBI:29999"/>
        <dbReference type="ChEBI" id="CHEBI:30616"/>
        <dbReference type="ChEBI" id="CHEBI:83421"/>
        <dbReference type="ChEBI" id="CHEBI:456216"/>
        <dbReference type="EC" id="2.7.11.1"/>
    </reaction>
</comment>
<keyword evidence="8 17" id="KW-0418">Kinase</keyword>
<dbReference type="Pfam" id="PF00069">
    <property type="entry name" value="Pkinase"/>
    <property type="match status" value="1"/>
</dbReference>
<dbReference type="SUPFAM" id="SSF56112">
    <property type="entry name" value="Protein kinase-like (PK-like)"/>
    <property type="match status" value="1"/>
</dbReference>
<dbReference type="PANTHER" id="PTHR47976">
    <property type="entry name" value="G-TYPE LECTIN S-RECEPTOR-LIKE SERINE/THREONINE-PROTEIN KINASE SD2-5"/>
    <property type="match status" value="1"/>
</dbReference>
<sequence length="791" mass="89270">MACVYVVFLLFFVSFEAVGAQEEPPAGFITLESATLSPTIQPTSWTSPSGIFAFGFYPQGSDFLLGIWLMDEEKTLVWTAHRDDPPVPLDAKLLTINGKLLLRTGQSEEKVIVESASFAFMRDSGNFMVYNQSFHVIWESFKFPTDTILGGQNLTTGDQLFSSLSETNHSTGRFRLQMQTDGNLVSYFVDALPMVLDAYWASGTRDGDVSMNQMYLNDATGQLVIRNSTNLVTRAVLYTSSRSAKNTIYSARLSYDGMFRMYSHSFDSNSNGDKSVLWSAVAEDEKCQVKGFCGLNSYCTRNNSEPYCVCLPGTDFVDSNQKLLGCLKNFTEYSCNNISYSASYHIVRAEQNLQWDDLPYFKGTMSMEECINGCLEDCNCEVALYDKDGYCSKRALPLKYARSDENVLSAAFFKVSKKSIEIKNDTSFIPDHTTEVTTTSTKDLVLILVITVGFITCSFVSLAISGFFIFKFRVAKYRRLLEDGKRGLMEELKMQSFSYKELQKASRNFKEELGKGAFGTVYLGVLHKGKKLVAIKRLEKMVEEGEREFRAEMRAIGRTHHKNLVRLLGYCTEGSKRLLVYEYMSNRSLADILFKSKTRPPWDERVRIALDVARGILYLHEECEAPIIHCDIKPQNILMDDFWTAKISDFGLAKLLMPDQTRTFTGVRGTRGYLAPEWQQNIPISVKADVYSYGIVLLELVCCRRNLEVNVSKPEEIVLSNWAYKCFVAGELYKLLGGEEVERKSLEEMVKLGLWCIQDEPALRPSIKSIVLMLEGITEIAVPPCPTTTST</sequence>
<dbReference type="InterPro" id="IPR017441">
    <property type="entry name" value="Protein_kinase_ATP_BS"/>
</dbReference>
<evidence type="ECO:0000256" key="2">
    <source>
        <dbReference type="ARBA" id="ARBA00022527"/>
    </source>
</evidence>
<dbReference type="InterPro" id="IPR024171">
    <property type="entry name" value="SRK-like_kinase"/>
</dbReference>
<feature type="chain" id="PRO_5047313500" description="Receptor-like serine/threonine-protein kinase" evidence="20">
    <location>
        <begin position="21"/>
        <end position="791"/>
    </location>
</feature>
<dbReference type="InterPro" id="IPR008271">
    <property type="entry name" value="Ser/Thr_kinase_AS"/>
</dbReference>
<dbReference type="InterPro" id="IPR000719">
    <property type="entry name" value="Prot_kinase_dom"/>
</dbReference>
<accession>A0ABY9BUF1</accession>
<evidence type="ECO:0000313" key="23">
    <source>
        <dbReference type="EMBL" id="WJZ86410.1"/>
    </source>
</evidence>
<keyword evidence="10 19" id="KW-1133">Transmembrane helix</keyword>
<evidence type="ECO:0000256" key="5">
    <source>
        <dbReference type="ARBA" id="ARBA00022692"/>
    </source>
</evidence>
<evidence type="ECO:0000256" key="13">
    <source>
        <dbReference type="ARBA" id="ARBA00023170"/>
    </source>
</evidence>
<dbReference type="PIRSF" id="PIRSF000641">
    <property type="entry name" value="SRK"/>
    <property type="match status" value="1"/>
</dbReference>
<gene>
    <name evidence="23" type="ORF">VitviT2T_005868</name>
</gene>
<dbReference type="PROSITE" id="PS00108">
    <property type="entry name" value="PROTEIN_KINASE_ST"/>
    <property type="match status" value="1"/>
</dbReference>
<comment type="similarity">
    <text evidence="17">Belongs to the protein kinase superfamily. Ser/Thr protein kinase family.</text>
</comment>
<protein>
    <recommendedName>
        <fullName evidence="17">Receptor-like serine/threonine-protein kinase</fullName>
        <ecNumber evidence="17">2.7.11.1</ecNumber>
    </recommendedName>
</protein>
<dbReference type="PROSITE" id="PS00107">
    <property type="entry name" value="PROTEIN_KINASE_ATP"/>
    <property type="match status" value="1"/>
</dbReference>
<evidence type="ECO:0000256" key="14">
    <source>
        <dbReference type="ARBA" id="ARBA00023180"/>
    </source>
</evidence>
<keyword evidence="24" id="KW-1185">Reference proteome</keyword>
<dbReference type="CDD" id="cd14066">
    <property type="entry name" value="STKc_IRAK"/>
    <property type="match status" value="1"/>
</dbReference>
<evidence type="ECO:0000313" key="24">
    <source>
        <dbReference type="Proteomes" id="UP001227230"/>
    </source>
</evidence>
<evidence type="ECO:0000256" key="8">
    <source>
        <dbReference type="ARBA" id="ARBA00022777"/>
    </source>
</evidence>
<feature type="binding site" evidence="18">
    <location>
        <position position="536"/>
    </location>
    <ligand>
        <name>ATP</name>
        <dbReference type="ChEBI" id="CHEBI:30616"/>
    </ligand>
</feature>
<dbReference type="Proteomes" id="UP001227230">
    <property type="component" value="Chromosome 4"/>
</dbReference>
<dbReference type="PANTHER" id="PTHR47976:SF27">
    <property type="entry name" value="RECEPTOR-LIKE SERINE_THREONINE-PROTEIN KINASE"/>
    <property type="match status" value="1"/>
</dbReference>
<keyword evidence="6 20" id="KW-0732">Signal</keyword>
<dbReference type="Gene3D" id="3.30.200.20">
    <property type="entry name" value="Phosphorylase Kinase, domain 1"/>
    <property type="match status" value="1"/>
</dbReference>
<dbReference type="SUPFAM" id="SSF51110">
    <property type="entry name" value="alpha-D-mannose-specific plant lectins"/>
    <property type="match status" value="2"/>
</dbReference>
<keyword evidence="9 17" id="KW-0067">ATP-binding</keyword>
<dbReference type="EMBL" id="CP126651">
    <property type="protein sequence ID" value="WJZ86410.1"/>
    <property type="molecule type" value="Genomic_DNA"/>
</dbReference>
<dbReference type="PROSITE" id="PS50011">
    <property type="entry name" value="PROTEIN_KINASE_DOM"/>
    <property type="match status" value="1"/>
</dbReference>
<feature type="transmembrane region" description="Helical" evidence="19">
    <location>
        <begin position="444"/>
        <end position="470"/>
    </location>
</feature>
<reference evidence="23 24" key="1">
    <citation type="journal article" date="2023" name="Hortic Res">
        <title>The complete reference genome for grapevine (Vitis vinifera L.) genetics and breeding.</title>
        <authorList>
            <person name="Shi X."/>
            <person name="Cao S."/>
            <person name="Wang X."/>
            <person name="Huang S."/>
            <person name="Wang Y."/>
            <person name="Liu Z."/>
            <person name="Liu W."/>
            <person name="Leng X."/>
            <person name="Peng Y."/>
            <person name="Wang N."/>
            <person name="Wang Y."/>
            <person name="Ma Z."/>
            <person name="Xu X."/>
            <person name="Zhang F."/>
            <person name="Xue H."/>
            <person name="Zhong H."/>
            <person name="Wang Y."/>
            <person name="Zhang K."/>
            <person name="Velt A."/>
            <person name="Avia K."/>
            <person name="Holtgrawe D."/>
            <person name="Grimplet J."/>
            <person name="Matus J.T."/>
            <person name="Ware D."/>
            <person name="Wu X."/>
            <person name="Wang H."/>
            <person name="Liu C."/>
            <person name="Fang Y."/>
            <person name="Rustenholz C."/>
            <person name="Cheng Z."/>
            <person name="Xiao H."/>
            <person name="Zhou Y."/>
        </authorList>
    </citation>
    <scope>NUCLEOTIDE SEQUENCE [LARGE SCALE GENOMIC DNA]</scope>
    <source>
        <strain evidence="24">cv. Pinot noir / PN40024</strain>
        <tissue evidence="23">Leaf</tissue>
    </source>
</reference>